<accession>A0A6H5HAP1</accession>
<gene>
    <name evidence="1" type="ORF">NTEN_LOCUS18319</name>
</gene>
<dbReference type="SUPFAM" id="SSF52113">
    <property type="entry name" value="BRCT domain"/>
    <property type="match status" value="1"/>
</dbReference>
<dbReference type="AlphaFoldDB" id="A0A6H5HAP1"/>
<sequence length="102" mass="11225">MAGSADGVANCDDTEEIINGLFSFLPQAENRLKPFHGARVCFAGFAEDERKHMAEILVENGGTPTDIEDPACSHVVSSERFLMQERHAYPNHVGCAKRFESV</sequence>
<organism evidence="1 2">
    <name type="scientific">Nesidiocoris tenuis</name>
    <dbReference type="NCBI Taxonomy" id="355587"/>
    <lineage>
        <taxon>Eukaryota</taxon>
        <taxon>Metazoa</taxon>
        <taxon>Ecdysozoa</taxon>
        <taxon>Arthropoda</taxon>
        <taxon>Hexapoda</taxon>
        <taxon>Insecta</taxon>
        <taxon>Pterygota</taxon>
        <taxon>Neoptera</taxon>
        <taxon>Paraneoptera</taxon>
        <taxon>Hemiptera</taxon>
        <taxon>Heteroptera</taxon>
        <taxon>Panheteroptera</taxon>
        <taxon>Cimicomorpha</taxon>
        <taxon>Miridae</taxon>
        <taxon>Dicyphina</taxon>
        <taxon>Nesidiocoris</taxon>
    </lineage>
</organism>
<dbReference type="GO" id="GO:0000281">
    <property type="term" value="P:mitotic cytokinesis"/>
    <property type="evidence" value="ECO:0007669"/>
    <property type="project" value="TreeGrafter"/>
</dbReference>
<keyword evidence="2" id="KW-1185">Reference proteome</keyword>
<dbReference type="InterPro" id="IPR036420">
    <property type="entry name" value="BRCT_dom_sf"/>
</dbReference>
<dbReference type="GO" id="GO:0005096">
    <property type="term" value="F:GTPase activator activity"/>
    <property type="evidence" value="ECO:0007669"/>
    <property type="project" value="InterPro"/>
</dbReference>
<dbReference type="GO" id="GO:0005634">
    <property type="term" value="C:nucleus"/>
    <property type="evidence" value="ECO:0007669"/>
    <property type="project" value="InterPro"/>
</dbReference>
<proteinExistence type="predicted"/>
<evidence type="ECO:0000313" key="1">
    <source>
        <dbReference type="EMBL" id="CAB0013745.1"/>
    </source>
</evidence>
<dbReference type="PANTHER" id="PTHR16777:SF2">
    <property type="entry name" value="PROTEIN ECT2"/>
    <property type="match status" value="1"/>
</dbReference>
<dbReference type="GO" id="GO:2000431">
    <property type="term" value="P:regulation of cytokinesis, actomyosin contractile ring assembly"/>
    <property type="evidence" value="ECO:0007669"/>
    <property type="project" value="InterPro"/>
</dbReference>
<dbReference type="EMBL" id="CADCXU010026996">
    <property type="protein sequence ID" value="CAB0013745.1"/>
    <property type="molecule type" value="Genomic_DNA"/>
</dbReference>
<dbReference type="Gene3D" id="3.40.50.10190">
    <property type="entry name" value="BRCT domain"/>
    <property type="match status" value="1"/>
</dbReference>
<protein>
    <recommendedName>
        <fullName evidence="3">BRCT domain-containing protein</fullName>
    </recommendedName>
</protein>
<dbReference type="PANTHER" id="PTHR16777">
    <property type="entry name" value="PROTEIN ECT2"/>
    <property type="match status" value="1"/>
</dbReference>
<dbReference type="GO" id="GO:0007399">
    <property type="term" value="P:nervous system development"/>
    <property type="evidence" value="ECO:0007669"/>
    <property type="project" value="TreeGrafter"/>
</dbReference>
<dbReference type="GO" id="GO:0005938">
    <property type="term" value="C:cell cortex"/>
    <property type="evidence" value="ECO:0007669"/>
    <property type="project" value="TreeGrafter"/>
</dbReference>
<evidence type="ECO:0008006" key="3">
    <source>
        <dbReference type="Google" id="ProtNLM"/>
    </source>
</evidence>
<dbReference type="OrthoDB" id="9997817at2759"/>
<dbReference type="GO" id="GO:0005085">
    <property type="term" value="F:guanyl-nucleotide exchange factor activity"/>
    <property type="evidence" value="ECO:0007669"/>
    <property type="project" value="InterPro"/>
</dbReference>
<reference evidence="1 2" key="1">
    <citation type="submission" date="2020-02" db="EMBL/GenBank/DDBJ databases">
        <authorList>
            <person name="Ferguson B K."/>
        </authorList>
    </citation>
    <scope>NUCLEOTIDE SEQUENCE [LARGE SCALE GENOMIC DNA]</scope>
</reference>
<name>A0A6H5HAP1_9HEMI</name>
<dbReference type="Proteomes" id="UP000479000">
    <property type="component" value="Unassembled WGS sequence"/>
</dbReference>
<dbReference type="InterPro" id="IPR026817">
    <property type="entry name" value="Ect2"/>
</dbReference>
<evidence type="ECO:0000313" key="2">
    <source>
        <dbReference type="Proteomes" id="UP000479000"/>
    </source>
</evidence>